<dbReference type="OrthoDB" id="309503at2759"/>
<name>A0CRG5_PARTE</name>
<gene>
    <name evidence="1" type="ORF">GSPATT00009697001</name>
</gene>
<evidence type="ECO:0008006" key="3">
    <source>
        <dbReference type="Google" id="ProtNLM"/>
    </source>
</evidence>
<dbReference type="SUPFAM" id="SSF50249">
    <property type="entry name" value="Nucleic acid-binding proteins"/>
    <property type="match status" value="1"/>
</dbReference>
<dbReference type="RefSeq" id="XP_001440779.1">
    <property type="nucleotide sequence ID" value="XM_001440742.1"/>
</dbReference>
<proteinExistence type="predicted"/>
<dbReference type="Proteomes" id="UP000000600">
    <property type="component" value="Unassembled WGS sequence"/>
</dbReference>
<evidence type="ECO:0000313" key="2">
    <source>
        <dbReference type="Proteomes" id="UP000000600"/>
    </source>
</evidence>
<reference evidence="1 2" key="1">
    <citation type="journal article" date="2006" name="Nature">
        <title>Global trends of whole-genome duplications revealed by the ciliate Paramecium tetraurelia.</title>
        <authorList>
            <consortium name="Genoscope"/>
            <person name="Aury J.-M."/>
            <person name="Jaillon O."/>
            <person name="Duret L."/>
            <person name="Noel B."/>
            <person name="Jubin C."/>
            <person name="Porcel B.M."/>
            <person name="Segurens B."/>
            <person name="Daubin V."/>
            <person name="Anthouard V."/>
            <person name="Aiach N."/>
            <person name="Arnaiz O."/>
            <person name="Billaut A."/>
            <person name="Beisson J."/>
            <person name="Blanc I."/>
            <person name="Bouhouche K."/>
            <person name="Camara F."/>
            <person name="Duharcourt S."/>
            <person name="Guigo R."/>
            <person name="Gogendeau D."/>
            <person name="Katinka M."/>
            <person name="Keller A.-M."/>
            <person name="Kissmehl R."/>
            <person name="Klotz C."/>
            <person name="Koll F."/>
            <person name="Le Moue A."/>
            <person name="Lepere C."/>
            <person name="Malinsky S."/>
            <person name="Nowacki M."/>
            <person name="Nowak J.K."/>
            <person name="Plattner H."/>
            <person name="Poulain J."/>
            <person name="Ruiz F."/>
            <person name="Serrano V."/>
            <person name="Zagulski M."/>
            <person name="Dessen P."/>
            <person name="Betermier M."/>
            <person name="Weissenbach J."/>
            <person name="Scarpelli C."/>
            <person name="Schachter V."/>
            <person name="Sperling L."/>
            <person name="Meyer E."/>
            <person name="Cohen J."/>
            <person name="Wincker P."/>
        </authorList>
    </citation>
    <scope>NUCLEOTIDE SEQUENCE [LARGE SCALE GENOMIC DNA]</scope>
    <source>
        <strain evidence="1 2">Stock d4-2</strain>
    </source>
</reference>
<dbReference type="EMBL" id="CT868152">
    <property type="protein sequence ID" value="CAK73382.1"/>
    <property type="molecule type" value="Genomic_DNA"/>
</dbReference>
<dbReference type="HOGENOM" id="CLU_538021_0_0_1"/>
<dbReference type="KEGG" id="ptm:GSPATT00009697001"/>
<dbReference type="GeneID" id="5026564"/>
<accession>A0CRG5</accession>
<dbReference type="InParanoid" id="A0CRG5"/>
<dbReference type="AlphaFoldDB" id="A0CRG5"/>
<evidence type="ECO:0000313" key="1">
    <source>
        <dbReference type="EMBL" id="CAK73382.1"/>
    </source>
</evidence>
<protein>
    <recommendedName>
        <fullName evidence="3">Replication protein A OB domain-containing protein</fullName>
    </recommendedName>
</protein>
<dbReference type="InterPro" id="IPR012340">
    <property type="entry name" value="NA-bd_OB-fold"/>
</dbReference>
<organism evidence="1 2">
    <name type="scientific">Paramecium tetraurelia</name>
    <dbReference type="NCBI Taxonomy" id="5888"/>
    <lineage>
        <taxon>Eukaryota</taxon>
        <taxon>Sar</taxon>
        <taxon>Alveolata</taxon>
        <taxon>Ciliophora</taxon>
        <taxon>Intramacronucleata</taxon>
        <taxon>Oligohymenophorea</taxon>
        <taxon>Peniculida</taxon>
        <taxon>Parameciidae</taxon>
        <taxon>Paramecium</taxon>
    </lineage>
</organism>
<sequence length="507" mass="59751">MQSTQGTIDQMLKNKNIPLHVQILNVLECERFDKFILQKCEIHDGIKSLNIYLILNECLSQQEVKDQKPIIEIEDYRLQNGFVVVGKYKEVTCLPYKQSGIKFEEGAQDLMELNKFSDLIKDNCYNIKATLQDQAENLSFDGTKYLILTLNDSLSPKSIKGLIFINVVGMDAYSEFKSLLVNQVEYIFENVRVGLYKNQNRIYFNNTTKIKVIPSSIQWIKFNDIKFQMIGKNCNLVGYIYKIDQLKQISANLKMRKLTIFDMDKNKVKIVVWGQLAEKLDLQEKTTLGFLNLVVKEYQNKIQLQLNYKTRIISNITSYIQIQNFSEQIDSIDKKSNFYKMPVSDLKSIQSEFKQNSDLNFIKYYRITSSIFSIQEVDSIVAGNKNLQLQLILGDELQIDLVVRVSENKFIKRILSLNNDDLKVLEENTQKFDKNKLLKKLRIKFLISLQLDRMSKQKMKQNQYLKWLRLCQMKIRSLMKFKKRLSQIDIFNFKIYINKYFDYLLRN</sequence>
<keyword evidence="2" id="KW-1185">Reference proteome</keyword>
<dbReference type="Gene3D" id="2.40.50.140">
    <property type="entry name" value="Nucleic acid-binding proteins"/>
    <property type="match status" value="1"/>
</dbReference>
<dbReference type="OMA" id="QMIGKNC"/>